<gene>
    <name evidence="1" type="ORF">B0H17DRAFT_1125051</name>
</gene>
<dbReference type="AlphaFoldDB" id="A0AAD7GZ22"/>
<name>A0AAD7GZ22_MYCRO</name>
<sequence length="313" mass="35170">MGGVEDLQGQRGVGQGFEGSENYKLTSEIDRAELRATWCKVTVKLHTTRRHGPGPGVGITCFVWKDRGKGVLRRAGKKLFNPISVFRIPIPSCATPIILSCTNASLEIRESKKSRGLYVLPAVSERRMSQKRPLSHAWEFILAIYVSSQAAQLLEPEWTVLGHQSFSSRKPSGACRLPAFDWLCCGFRGPFHLAPMATSIYILQYFGMPKLQESGWDFLEPLIPPPHLRRFDWTLASTPMLLIWINICYETQCIGEIFIVRDHRNCPREAKHWMLGKLGIQAPPGRAITSEYYAWTLILGAATGGSSFSRYLT</sequence>
<proteinExistence type="predicted"/>
<reference evidence="1" key="1">
    <citation type="submission" date="2023-03" db="EMBL/GenBank/DDBJ databases">
        <title>Massive genome expansion in bonnet fungi (Mycena s.s.) driven by repeated elements and novel gene families across ecological guilds.</title>
        <authorList>
            <consortium name="Lawrence Berkeley National Laboratory"/>
            <person name="Harder C.B."/>
            <person name="Miyauchi S."/>
            <person name="Viragh M."/>
            <person name="Kuo A."/>
            <person name="Thoen E."/>
            <person name="Andreopoulos B."/>
            <person name="Lu D."/>
            <person name="Skrede I."/>
            <person name="Drula E."/>
            <person name="Henrissat B."/>
            <person name="Morin E."/>
            <person name="Kohler A."/>
            <person name="Barry K."/>
            <person name="LaButti K."/>
            <person name="Morin E."/>
            <person name="Salamov A."/>
            <person name="Lipzen A."/>
            <person name="Mereny Z."/>
            <person name="Hegedus B."/>
            <person name="Baldrian P."/>
            <person name="Stursova M."/>
            <person name="Weitz H."/>
            <person name="Taylor A."/>
            <person name="Grigoriev I.V."/>
            <person name="Nagy L.G."/>
            <person name="Martin F."/>
            <person name="Kauserud H."/>
        </authorList>
    </citation>
    <scope>NUCLEOTIDE SEQUENCE</scope>
    <source>
        <strain evidence="1">CBHHK067</strain>
    </source>
</reference>
<protein>
    <submittedName>
        <fullName evidence="1">Uncharacterized protein</fullName>
    </submittedName>
</protein>
<comment type="caution">
    <text evidence="1">The sequence shown here is derived from an EMBL/GenBank/DDBJ whole genome shotgun (WGS) entry which is preliminary data.</text>
</comment>
<dbReference type="EMBL" id="JARKIE010000004">
    <property type="protein sequence ID" value="KAJ7708288.1"/>
    <property type="molecule type" value="Genomic_DNA"/>
</dbReference>
<organism evidence="1 2">
    <name type="scientific">Mycena rosella</name>
    <name type="common">Pink bonnet</name>
    <name type="synonym">Agaricus rosellus</name>
    <dbReference type="NCBI Taxonomy" id="1033263"/>
    <lineage>
        <taxon>Eukaryota</taxon>
        <taxon>Fungi</taxon>
        <taxon>Dikarya</taxon>
        <taxon>Basidiomycota</taxon>
        <taxon>Agaricomycotina</taxon>
        <taxon>Agaricomycetes</taxon>
        <taxon>Agaricomycetidae</taxon>
        <taxon>Agaricales</taxon>
        <taxon>Marasmiineae</taxon>
        <taxon>Mycenaceae</taxon>
        <taxon>Mycena</taxon>
    </lineage>
</organism>
<evidence type="ECO:0000313" key="1">
    <source>
        <dbReference type="EMBL" id="KAJ7708288.1"/>
    </source>
</evidence>
<dbReference type="Proteomes" id="UP001221757">
    <property type="component" value="Unassembled WGS sequence"/>
</dbReference>
<keyword evidence="2" id="KW-1185">Reference proteome</keyword>
<accession>A0AAD7GZ22</accession>
<evidence type="ECO:0000313" key="2">
    <source>
        <dbReference type="Proteomes" id="UP001221757"/>
    </source>
</evidence>